<evidence type="ECO:0000313" key="3">
    <source>
        <dbReference type="Proteomes" id="UP000095766"/>
    </source>
</evidence>
<keyword evidence="2" id="KW-0176">Collagen</keyword>
<evidence type="ECO:0000256" key="1">
    <source>
        <dbReference type="SAM" id="SignalP"/>
    </source>
</evidence>
<dbReference type="AlphaFoldDB" id="A0A174RG54"/>
<reference evidence="2 3" key="1">
    <citation type="submission" date="2015-09" db="EMBL/GenBank/DDBJ databases">
        <authorList>
            <consortium name="Pathogen Informatics"/>
        </authorList>
    </citation>
    <scope>NUCLEOTIDE SEQUENCE [LARGE SCALE GENOMIC DNA]</scope>
    <source>
        <strain evidence="2 3">2789STDY5834898</strain>
    </source>
</reference>
<sequence length="594" mass="63254">MKKHQFYLWLIALAGLITSCSQDETDAPAAGESNRVSFTASLPADFAQPGTRALPTPPNDYAGNSYKLRCILEVWSKDLSTLIVRKEEVPTTGDTDIKFEFELANPADYKALFWADYITPTANETSQTTPNSYTHYRDNCYTTNGTDGLKAVEISNYPTDPLIRDAFFACKDFTKGVGALTDFKATLVRPFAKLTIAEKNATNFGYCKGVYVTHDIPKTLNVATGAVSGTFTITSLGYSKSDVGGFGNEVTINGKACKTLLFTYIFAGDDDTAGEIALEFTPADGSGKTLKSVTIPAGIPLKRNYCTNAAGSLIIEAVTPSPNTVMTVDITDKWETPDSEYDIPNTVWDGTTTSQPAGYNAFTPGEVDITTAAELAWLAQQRETFEGYTFRLTADIDLNDYEWTPIGSNRTFHGTFDGQGYTVSNLQCTTSSKAGLFAEISGATVKDVTVSGTVSFTASEVCKLGGIVAYVTDNNTITGCTNHCTITATGDDNQCHVGGIAGFVTNLSANSNSTISNNTNTGTLVTNGYISSSVGGIIGTATATQSSSITLTRNNYSGGTPSDVCIGDCYMYNGTITIDGTGATINKPFPVPQP</sequence>
<organism evidence="2 3">
    <name type="scientific">Bacteroides uniformis</name>
    <dbReference type="NCBI Taxonomy" id="820"/>
    <lineage>
        <taxon>Bacteria</taxon>
        <taxon>Pseudomonadati</taxon>
        <taxon>Bacteroidota</taxon>
        <taxon>Bacteroidia</taxon>
        <taxon>Bacteroidales</taxon>
        <taxon>Bacteroidaceae</taxon>
        <taxon>Bacteroides</taxon>
    </lineage>
</organism>
<dbReference type="SUPFAM" id="SSF51126">
    <property type="entry name" value="Pectin lyase-like"/>
    <property type="match status" value="1"/>
</dbReference>
<dbReference type="PROSITE" id="PS51257">
    <property type="entry name" value="PROKAR_LIPOPROTEIN"/>
    <property type="match status" value="1"/>
</dbReference>
<keyword evidence="1" id="KW-0732">Signal</keyword>
<gene>
    <name evidence="2" type="ORF">ERS852510_02434</name>
</gene>
<evidence type="ECO:0000313" key="2">
    <source>
        <dbReference type="EMBL" id="CUP82817.1"/>
    </source>
</evidence>
<feature type="signal peptide" evidence="1">
    <location>
        <begin position="1"/>
        <end position="23"/>
    </location>
</feature>
<protein>
    <submittedName>
        <fullName evidence="2">Collagen triple helix repeat-containing protein</fullName>
    </submittedName>
</protein>
<dbReference type="EMBL" id="CZAO01000011">
    <property type="protein sequence ID" value="CUP82817.1"/>
    <property type="molecule type" value="Genomic_DNA"/>
</dbReference>
<dbReference type="Proteomes" id="UP000095766">
    <property type="component" value="Unassembled WGS sequence"/>
</dbReference>
<proteinExistence type="predicted"/>
<feature type="chain" id="PRO_5008031801" evidence="1">
    <location>
        <begin position="24"/>
        <end position="594"/>
    </location>
</feature>
<accession>A0A174RG54</accession>
<dbReference type="RefSeq" id="WP_057253418.1">
    <property type="nucleotide sequence ID" value="NZ_CZAO01000011.1"/>
</dbReference>
<dbReference type="Gene3D" id="2.160.20.110">
    <property type="match status" value="1"/>
</dbReference>
<dbReference type="InterPro" id="IPR011050">
    <property type="entry name" value="Pectin_lyase_fold/virulence"/>
</dbReference>
<name>A0A174RG54_BACUN</name>